<evidence type="ECO:0000256" key="11">
    <source>
        <dbReference type="ARBA" id="ARBA00039221"/>
    </source>
</evidence>
<evidence type="ECO:0000256" key="4">
    <source>
        <dbReference type="ARBA" id="ARBA00022553"/>
    </source>
</evidence>
<protein>
    <recommendedName>
        <fullName evidence="11">Secretogranin-1</fullName>
    </recommendedName>
    <alternativeName>
        <fullName evidence="12">Chromogranin-B</fullName>
    </alternativeName>
</protein>
<feature type="non-terminal residue" evidence="15">
    <location>
        <position position="1"/>
    </location>
</feature>
<dbReference type="PANTHER" id="PTHR10583:SF4">
    <property type="entry name" value="SECRETOGRANIN-1"/>
    <property type="match status" value="1"/>
</dbReference>
<evidence type="ECO:0000256" key="6">
    <source>
        <dbReference type="ARBA" id="ARBA00022685"/>
    </source>
</evidence>
<dbReference type="AlphaFoldDB" id="A0A7L4GBU6"/>
<dbReference type="InterPro" id="IPR001990">
    <property type="entry name" value="Granin"/>
</dbReference>
<feature type="compositionally biased region" description="Basic and acidic residues" evidence="14">
    <location>
        <begin position="326"/>
        <end position="340"/>
    </location>
</feature>
<keyword evidence="9" id="KW-1015">Disulfide bond</keyword>
<evidence type="ECO:0000256" key="5">
    <source>
        <dbReference type="ARBA" id="ARBA00022641"/>
    </source>
</evidence>
<evidence type="ECO:0000313" key="15">
    <source>
        <dbReference type="EMBL" id="NXX10525.1"/>
    </source>
</evidence>
<keyword evidence="16" id="KW-1185">Reference proteome</keyword>
<dbReference type="Proteomes" id="UP000584326">
    <property type="component" value="Unassembled WGS sequence"/>
</dbReference>
<dbReference type="GO" id="GO:0005615">
    <property type="term" value="C:extracellular space"/>
    <property type="evidence" value="ECO:0007669"/>
    <property type="project" value="TreeGrafter"/>
</dbReference>
<evidence type="ECO:0000256" key="2">
    <source>
        <dbReference type="ARBA" id="ARBA00005723"/>
    </source>
</evidence>
<comment type="subcellular location">
    <subcellularLocation>
        <location evidence="1">Secreted</location>
    </subcellularLocation>
</comment>
<evidence type="ECO:0000256" key="8">
    <source>
        <dbReference type="ARBA" id="ARBA00022974"/>
    </source>
</evidence>
<sequence>KNPAQSHLYLCSGTMEGEETSPSSHSDKSSMLDLPSVCDLAECFLPPHSSESSEELFCPVNTFPSLPTGVSTVPVEKDHIEEMVTRCIVEVLSNALSQPNAPPINPECKEILRKSGRNDRERSENKQLELRHLKNPAEIENHGTGSVEKEQSQVEEESTKYVKGIEEKLAQEAGKSKEEEDGHYTPTQEERLHIEEKKHYQEMRGEEEKSYQSEEESQESKRRDKEVEHAVVHMKSHSGGTSTEGFPGGSDQRPVGHWHVEEGMQSPYQSPEGEEGEEEEERSEKYHHESKERGFSHQQEHEESESEETEEEKQPYKAQRSHGKHRVGEDSEEKRGGEKEEPAEESDTEEAHLWDKRNRHQKHEESEQQHEEKSGYHGRRLGAGELEEKRHAAQGSEQHRERWQQSEEANGEENKGRHHSGESDEKRGEERRHHEGSQEERRRRAGGRTGRGGANEAELGRYLSSKEQQRGAGGRHRSWDGDDEGSQPAHARGRRRHEESEEEEEEEEVEKKHRSSNQVEDEEEVEEGGYAERDEYRSHLPAESEKRTAASYGAFYPLLWWDRRFEKRDSAGQRLLGGREGGRATLSEQGLFPEDSDYDWWDKKTLLSALSRAEKRSLGKPSGYDVKRPYDKMEQLAELLNYRKKSAEFPELYNSGEGVKKRHILRNDRGSRSQRPLPEGEEKELENLAAMDLELQKIAEKFNDNRRG</sequence>
<feature type="compositionally biased region" description="Basic and acidic residues" evidence="14">
    <location>
        <begin position="282"/>
        <end position="301"/>
    </location>
</feature>
<gene>
    <name evidence="15" type="primary">Chgb</name>
    <name evidence="15" type="ORF">PODSTR_R03323</name>
</gene>
<evidence type="ECO:0000313" key="16">
    <source>
        <dbReference type="Proteomes" id="UP000584326"/>
    </source>
</evidence>
<feature type="region of interest" description="Disordered" evidence="14">
    <location>
        <begin position="114"/>
        <end position="548"/>
    </location>
</feature>
<feature type="region of interest" description="Disordered" evidence="14">
    <location>
        <begin position="1"/>
        <end position="31"/>
    </location>
</feature>
<proteinExistence type="inferred from homology"/>
<dbReference type="PROSITE" id="PS00422">
    <property type="entry name" value="GRANINS_1"/>
    <property type="match status" value="1"/>
</dbReference>
<keyword evidence="5" id="KW-0765">Sulfation</keyword>
<comment type="similarity">
    <text evidence="2">Belongs to the chromogranin/secretogranin protein family.</text>
</comment>
<feature type="compositionally biased region" description="Basic and acidic residues" evidence="14">
    <location>
        <begin position="412"/>
        <end position="442"/>
    </location>
</feature>
<comment type="caution">
    <text evidence="15">The sequence shown here is derived from an EMBL/GenBank/DDBJ whole genome shotgun (WGS) entry which is preliminary data.</text>
</comment>
<dbReference type="Pfam" id="PF01271">
    <property type="entry name" value="Granin"/>
    <property type="match status" value="1"/>
</dbReference>
<feature type="compositionally biased region" description="Basic and acidic residues" evidence="14">
    <location>
        <begin position="349"/>
        <end position="375"/>
    </location>
</feature>
<feature type="non-terminal residue" evidence="15">
    <location>
        <position position="708"/>
    </location>
</feature>
<evidence type="ECO:0000256" key="10">
    <source>
        <dbReference type="ARBA" id="ARBA00023180"/>
    </source>
</evidence>
<evidence type="ECO:0000256" key="13">
    <source>
        <dbReference type="ARBA" id="ARBA00044763"/>
    </source>
</evidence>
<keyword evidence="10" id="KW-0325">Glycoprotein</keyword>
<dbReference type="OrthoDB" id="9907623at2759"/>
<dbReference type="InterPro" id="IPR018054">
    <property type="entry name" value="Chromogranin_CS"/>
</dbReference>
<keyword evidence="7" id="KW-0732">Signal</keyword>
<feature type="compositionally biased region" description="Acidic residues" evidence="14">
    <location>
        <begin position="302"/>
        <end position="311"/>
    </location>
</feature>
<organism evidence="15 16">
    <name type="scientific">Podargus strigoides</name>
    <name type="common">Tawny frogmouth</name>
    <name type="synonym">Caprimulgus strigoides</name>
    <dbReference type="NCBI Taxonomy" id="8905"/>
    <lineage>
        <taxon>Eukaryota</taxon>
        <taxon>Metazoa</taxon>
        <taxon>Chordata</taxon>
        <taxon>Craniata</taxon>
        <taxon>Vertebrata</taxon>
        <taxon>Euteleostomi</taxon>
        <taxon>Archelosauria</taxon>
        <taxon>Archosauria</taxon>
        <taxon>Dinosauria</taxon>
        <taxon>Saurischia</taxon>
        <taxon>Theropoda</taxon>
        <taxon>Coelurosauria</taxon>
        <taxon>Aves</taxon>
        <taxon>Neognathae</taxon>
        <taxon>Neoaves</taxon>
        <taxon>Strisores</taxon>
        <taxon>Caprimulgiformes</taxon>
        <taxon>Podargidae</taxon>
        <taxon>Podargus</taxon>
    </lineage>
</organism>
<feature type="compositionally biased region" description="Basic and acidic residues" evidence="14">
    <location>
        <begin position="530"/>
        <end position="548"/>
    </location>
</feature>
<evidence type="ECO:0000256" key="9">
    <source>
        <dbReference type="ARBA" id="ARBA00023157"/>
    </source>
</evidence>
<evidence type="ECO:0000256" key="12">
    <source>
        <dbReference type="ARBA" id="ARBA00042410"/>
    </source>
</evidence>
<comment type="subunit">
    <text evidence="13">Interacts with ITPR1 in the secretory granules.</text>
</comment>
<evidence type="ECO:0000256" key="1">
    <source>
        <dbReference type="ARBA" id="ARBA00004613"/>
    </source>
</evidence>
<accession>A0A7L4GBU6</accession>
<dbReference type="PRINTS" id="PR00659">
    <property type="entry name" value="CHROMOGRANIN"/>
</dbReference>
<reference evidence="15 16" key="1">
    <citation type="submission" date="2020-02" db="EMBL/GenBank/DDBJ databases">
        <title>Bird 10,000 Genomes (B10K) Project - Family phase.</title>
        <authorList>
            <person name="Zhang G."/>
        </authorList>
    </citation>
    <scope>NUCLEOTIDE SEQUENCE [LARGE SCALE GENOMIC DNA]</scope>
    <source>
        <strain evidence="15">B10K-DU-001-40</strain>
        <tissue evidence="15">Muscle</tissue>
    </source>
</reference>
<evidence type="ECO:0000256" key="3">
    <source>
        <dbReference type="ARBA" id="ARBA00022525"/>
    </source>
</evidence>
<feature type="compositionally biased region" description="Basic and acidic residues" evidence="14">
    <location>
        <begin position="386"/>
        <end position="405"/>
    </location>
</feature>
<evidence type="ECO:0000256" key="7">
    <source>
        <dbReference type="ARBA" id="ARBA00022729"/>
    </source>
</evidence>
<dbReference type="InterPro" id="IPR001819">
    <property type="entry name" value="Chromogranin_AB"/>
</dbReference>
<keyword evidence="4" id="KW-0597">Phosphoprotein</keyword>
<dbReference type="GO" id="GO:0030141">
    <property type="term" value="C:secretory granule"/>
    <property type="evidence" value="ECO:0007669"/>
    <property type="project" value="InterPro"/>
</dbReference>
<keyword evidence="8" id="KW-0654">Proteoglycan</keyword>
<dbReference type="EMBL" id="VZTK01001235">
    <property type="protein sequence ID" value="NXX10525.1"/>
    <property type="molecule type" value="Genomic_DNA"/>
</dbReference>
<keyword evidence="3" id="KW-0964">Secreted</keyword>
<feature type="region of interest" description="Disordered" evidence="14">
    <location>
        <begin position="660"/>
        <end position="684"/>
    </location>
</feature>
<dbReference type="PANTHER" id="PTHR10583">
    <property type="entry name" value="CHROMOGRANIN"/>
    <property type="match status" value="1"/>
</dbReference>
<keyword evidence="6" id="KW-0165">Cleavage on pair of basic residues</keyword>
<name>A0A7L4GBU6_PODST</name>
<feature type="compositionally biased region" description="Basic and acidic residues" evidence="14">
    <location>
        <begin position="114"/>
        <end position="231"/>
    </location>
</feature>
<evidence type="ECO:0000256" key="14">
    <source>
        <dbReference type="SAM" id="MobiDB-lite"/>
    </source>
</evidence>
<feature type="compositionally biased region" description="Acidic residues" evidence="14">
    <location>
        <begin position="272"/>
        <end position="281"/>
    </location>
</feature>
<feature type="compositionally biased region" description="Acidic residues" evidence="14">
    <location>
        <begin position="519"/>
        <end position="529"/>
    </location>
</feature>